<feature type="transmembrane region" description="Helical" evidence="8">
    <location>
        <begin position="70"/>
        <end position="89"/>
    </location>
</feature>
<evidence type="ECO:0000256" key="2">
    <source>
        <dbReference type="ARBA" id="ARBA00022475"/>
    </source>
</evidence>
<feature type="transmembrane region" description="Helical" evidence="8">
    <location>
        <begin position="101"/>
        <end position="124"/>
    </location>
</feature>
<feature type="transmembrane region" description="Helical" evidence="8">
    <location>
        <begin position="163"/>
        <end position="183"/>
    </location>
</feature>
<evidence type="ECO:0000313" key="9">
    <source>
        <dbReference type="EMBL" id="SLN69131.1"/>
    </source>
</evidence>
<feature type="transmembrane region" description="Helical" evidence="8">
    <location>
        <begin position="6"/>
        <end position="27"/>
    </location>
</feature>
<comment type="subcellular location">
    <subcellularLocation>
        <location evidence="8">Cell membrane</location>
        <topology evidence="8">Multi-pass membrane protein</topology>
    </subcellularLocation>
</comment>
<feature type="transmembrane region" description="Helical" evidence="8">
    <location>
        <begin position="130"/>
        <end position="151"/>
    </location>
</feature>
<gene>
    <name evidence="8 9" type="primary">mntP</name>
    <name evidence="9" type="ORF">PSM7751_03652</name>
</gene>
<protein>
    <recommendedName>
        <fullName evidence="8">Putative manganese efflux pump MntP</fullName>
    </recommendedName>
</protein>
<keyword evidence="2 8" id="KW-1003">Cell membrane</keyword>
<keyword evidence="10" id="KW-1185">Reference proteome</keyword>
<keyword evidence="1 8" id="KW-0813">Transport</keyword>
<evidence type="ECO:0000256" key="5">
    <source>
        <dbReference type="ARBA" id="ARBA00023065"/>
    </source>
</evidence>
<proteinExistence type="inferred from homology"/>
<dbReference type="InterPro" id="IPR022929">
    <property type="entry name" value="Put_MntP"/>
</dbReference>
<evidence type="ECO:0000256" key="6">
    <source>
        <dbReference type="ARBA" id="ARBA00023136"/>
    </source>
</evidence>
<name>A0A1X7A5G5_9RHOB</name>
<dbReference type="GO" id="GO:0005886">
    <property type="term" value="C:plasma membrane"/>
    <property type="evidence" value="ECO:0007669"/>
    <property type="project" value="UniProtKB-SubCell"/>
</dbReference>
<evidence type="ECO:0000256" key="8">
    <source>
        <dbReference type="HAMAP-Rule" id="MF_01521"/>
    </source>
</evidence>
<sequence length="186" mass="18910">MTPITIGILAVSMSIDAFVACIGKGAAQRPVGLGPALRTGAIFGAVEAITPLIGWGAGVAANRYVEAVDHWIAFALLSAVGLHMLFQALSRDSEAAPAPSSLWHTVLTAVGTSIDAMAVGVSLAFLQVNILVIAIIIGLTTMTLSTSGLLAGRLLGRRFGRMAEMLGGVALIGLGGSILLRHLGAA</sequence>
<dbReference type="Pfam" id="PF02659">
    <property type="entry name" value="Mntp"/>
    <property type="match status" value="1"/>
</dbReference>
<keyword evidence="3 8" id="KW-0812">Transmembrane</keyword>
<reference evidence="10" key="1">
    <citation type="submission" date="2017-03" db="EMBL/GenBank/DDBJ databases">
        <authorList>
            <person name="Rodrigo-Torres L."/>
            <person name="Arahal R.D."/>
            <person name="Lucena T."/>
        </authorList>
    </citation>
    <scope>NUCLEOTIDE SEQUENCE [LARGE SCALE GENOMIC DNA]</scope>
    <source>
        <strain evidence="10">CECT 7751</strain>
    </source>
</reference>
<dbReference type="Proteomes" id="UP000193963">
    <property type="component" value="Unassembled WGS sequence"/>
</dbReference>
<dbReference type="InterPro" id="IPR003810">
    <property type="entry name" value="Mntp/YtaF"/>
</dbReference>
<evidence type="ECO:0000256" key="4">
    <source>
        <dbReference type="ARBA" id="ARBA00022989"/>
    </source>
</evidence>
<organism evidence="9 10">
    <name type="scientific">Pseudooceanicola marinus</name>
    <dbReference type="NCBI Taxonomy" id="396013"/>
    <lineage>
        <taxon>Bacteria</taxon>
        <taxon>Pseudomonadati</taxon>
        <taxon>Pseudomonadota</taxon>
        <taxon>Alphaproteobacteria</taxon>
        <taxon>Rhodobacterales</taxon>
        <taxon>Paracoccaceae</taxon>
        <taxon>Pseudooceanicola</taxon>
    </lineage>
</organism>
<evidence type="ECO:0000256" key="7">
    <source>
        <dbReference type="ARBA" id="ARBA00023211"/>
    </source>
</evidence>
<dbReference type="PANTHER" id="PTHR35529:SF1">
    <property type="entry name" value="MANGANESE EFFLUX PUMP MNTP-RELATED"/>
    <property type="match status" value="1"/>
</dbReference>
<keyword evidence="7 8" id="KW-0464">Manganese</keyword>
<evidence type="ECO:0000256" key="3">
    <source>
        <dbReference type="ARBA" id="ARBA00022692"/>
    </source>
</evidence>
<dbReference type="AlphaFoldDB" id="A0A1X7A5G5"/>
<dbReference type="OrthoDB" id="9811590at2"/>
<dbReference type="GO" id="GO:0005384">
    <property type="term" value="F:manganese ion transmembrane transporter activity"/>
    <property type="evidence" value="ECO:0007669"/>
    <property type="project" value="UniProtKB-UniRule"/>
</dbReference>
<keyword evidence="4 8" id="KW-1133">Transmembrane helix</keyword>
<comment type="function">
    <text evidence="8">Probably functions as a manganese efflux pump.</text>
</comment>
<dbReference type="HAMAP" id="MF_01521">
    <property type="entry name" value="MntP_pump"/>
    <property type="match status" value="1"/>
</dbReference>
<feature type="transmembrane region" description="Helical" evidence="8">
    <location>
        <begin position="39"/>
        <end position="58"/>
    </location>
</feature>
<dbReference type="PANTHER" id="PTHR35529">
    <property type="entry name" value="MANGANESE EFFLUX PUMP MNTP-RELATED"/>
    <property type="match status" value="1"/>
</dbReference>
<keyword evidence="5 8" id="KW-0406">Ion transport</keyword>
<dbReference type="EMBL" id="FWFN01000008">
    <property type="protein sequence ID" value="SLN69131.1"/>
    <property type="molecule type" value="Genomic_DNA"/>
</dbReference>
<evidence type="ECO:0000256" key="1">
    <source>
        <dbReference type="ARBA" id="ARBA00022448"/>
    </source>
</evidence>
<keyword evidence="6 8" id="KW-0472">Membrane</keyword>
<evidence type="ECO:0000313" key="10">
    <source>
        <dbReference type="Proteomes" id="UP000193963"/>
    </source>
</evidence>
<accession>A0A1X7A5G5</accession>
<comment type="similarity">
    <text evidence="8">Belongs to the MntP (TC 9.B.29) family.</text>
</comment>
<dbReference type="RefSeq" id="WP_085889666.1">
    <property type="nucleotide sequence ID" value="NZ_FWFN01000008.1"/>
</dbReference>